<evidence type="ECO:0000256" key="3">
    <source>
        <dbReference type="ARBA" id="ARBA00022801"/>
    </source>
</evidence>
<feature type="chain" id="PRO_5046675092" evidence="5">
    <location>
        <begin position="21"/>
        <end position="243"/>
    </location>
</feature>
<evidence type="ECO:0000313" key="8">
    <source>
        <dbReference type="Proteomes" id="UP001596171"/>
    </source>
</evidence>
<comment type="similarity">
    <text evidence="1">Belongs to the peptidase C40 family.</text>
</comment>
<dbReference type="PANTHER" id="PTHR47053">
    <property type="entry name" value="MUREIN DD-ENDOPEPTIDASE MEPH-RELATED"/>
    <property type="match status" value="1"/>
</dbReference>
<evidence type="ECO:0000259" key="6">
    <source>
        <dbReference type="PROSITE" id="PS51935"/>
    </source>
</evidence>
<feature type="domain" description="NlpC/P60" evidence="6">
    <location>
        <begin position="120"/>
        <end position="240"/>
    </location>
</feature>
<keyword evidence="4" id="KW-0788">Thiol protease</keyword>
<proteinExistence type="inferred from homology"/>
<dbReference type="Proteomes" id="UP001596171">
    <property type="component" value="Unassembled WGS sequence"/>
</dbReference>
<dbReference type="InterPro" id="IPR000064">
    <property type="entry name" value="NLP_P60_dom"/>
</dbReference>
<evidence type="ECO:0000256" key="1">
    <source>
        <dbReference type="ARBA" id="ARBA00007074"/>
    </source>
</evidence>
<sequence length="243" mass="27842">MKRFAAIIVMLFASLTLFFATPQPVAAKATNRILTTTGFARTAFVMKRTNGTVVQFRGPAQNFQFKTIHLLRNYGQTTWFATQKRRLRLKTGQQQTYYYVTNSQRTAAGWVWDNNLKRSTHSFTNLMTVAKTKVGDRYRWGAVGPNRFDCSGYTQYVFKHGASKNLPRLAQAQYSHYRKVGRYQAKQGDLIFFGNSTRSITHVGIYTGHNQMINAQDSGVKYSKVYVPWWHVVGYSQPVNFSS</sequence>
<comment type="caution">
    <text evidence="7">The sequence shown here is derived from an EMBL/GenBank/DDBJ whole genome shotgun (WGS) entry which is preliminary data.</text>
</comment>
<feature type="signal peptide" evidence="5">
    <location>
        <begin position="1"/>
        <end position="20"/>
    </location>
</feature>
<evidence type="ECO:0000256" key="5">
    <source>
        <dbReference type="SAM" id="SignalP"/>
    </source>
</evidence>
<accession>A0ABW1SI50</accession>
<keyword evidence="3" id="KW-0378">Hydrolase</keyword>
<dbReference type="InterPro" id="IPR038765">
    <property type="entry name" value="Papain-like_cys_pep_sf"/>
</dbReference>
<dbReference type="EMBL" id="JBHSSE010000010">
    <property type="protein sequence ID" value="MFC6201212.1"/>
    <property type="molecule type" value="Genomic_DNA"/>
</dbReference>
<dbReference type="InterPro" id="IPR051202">
    <property type="entry name" value="Peptidase_C40"/>
</dbReference>
<keyword evidence="2" id="KW-0645">Protease</keyword>
<evidence type="ECO:0000256" key="4">
    <source>
        <dbReference type="ARBA" id="ARBA00022807"/>
    </source>
</evidence>
<reference evidence="8" key="1">
    <citation type="journal article" date="2019" name="Int. J. Syst. Evol. Microbiol.">
        <title>The Global Catalogue of Microorganisms (GCM) 10K type strain sequencing project: providing services to taxonomists for standard genome sequencing and annotation.</title>
        <authorList>
            <consortium name="The Broad Institute Genomics Platform"/>
            <consortium name="The Broad Institute Genome Sequencing Center for Infectious Disease"/>
            <person name="Wu L."/>
            <person name="Ma J."/>
        </authorList>
    </citation>
    <scope>NUCLEOTIDE SEQUENCE [LARGE SCALE GENOMIC DNA]</scope>
    <source>
        <strain evidence="8">CCM 8930</strain>
    </source>
</reference>
<keyword evidence="5" id="KW-0732">Signal</keyword>
<dbReference type="SUPFAM" id="SSF54001">
    <property type="entry name" value="Cysteine proteinases"/>
    <property type="match status" value="1"/>
</dbReference>
<organism evidence="7 8">
    <name type="scientific">Lactiplantibacillus nangangensis</name>
    <dbReference type="NCBI Taxonomy" id="2559917"/>
    <lineage>
        <taxon>Bacteria</taxon>
        <taxon>Bacillati</taxon>
        <taxon>Bacillota</taxon>
        <taxon>Bacilli</taxon>
        <taxon>Lactobacillales</taxon>
        <taxon>Lactobacillaceae</taxon>
        <taxon>Lactiplantibacillus</taxon>
    </lineage>
</organism>
<dbReference type="PROSITE" id="PS51935">
    <property type="entry name" value="NLPC_P60"/>
    <property type="match status" value="1"/>
</dbReference>
<evidence type="ECO:0000256" key="2">
    <source>
        <dbReference type="ARBA" id="ARBA00022670"/>
    </source>
</evidence>
<dbReference type="RefSeq" id="WP_171002377.1">
    <property type="nucleotide sequence ID" value="NZ_BJDI01000018.1"/>
</dbReference>
<name>A0ABW1SI50_9LACO</name>
<gene>
    <name evidence="7" type="ORF">ACFP1L_04765</name>
</gene>
<dbReference type="Gene3D" id="3.90.1720.10">
    <property type="entry name" value="endopeptidase domain like (from Nostoc punctiforme)"/>
    <property type="match status" value="1"/>
</dbReference>
<keyword evidence="8" id="KW-1185">Reference proteome</keyword>
<evidence type="ECO:0000313" key="7">
    <source>
        <dbReference type="EMBL" id="MFC6201212.1"/>
    </source>
</evidence>
<dbReference type="PANTHER" id="PTHR47053:SF1">
    <property type="entry name" value="MUREIN DD-ENDOPEPTIDASE MEPH-RELATED"/>
    <property type="match status" value="1"/>
</dbReference>
<dbReference type="Pfam" id="PF00877">
    <property type="entry name" value="NLPC_P60"/>
    <property type="match status" value="1"/>
</dbReference>
<protein>
    <submittedName>
        <fullName evidence="7">C40 family peptidase</fullName>
    </submittedName>
</protein>